<sequence>MLPFIGNLLINLNYDLYDSYVVNTNGIEMSIDDNMTCENHEEADTKIVHHVCKLNTLAKTNVLIKTSDTDVLIIMLENMDHLQSDDLEIFMKYGTGNFKLYINITKLHTELEPSLCTRLFASISL</sequence>
<gene>
    <name evidence="1" type="primary">LOC114326444</name>
</gene>
<dbReference type="InParanoid" id="A0A6P7F4J5"/>
<reference evidence="1" key="1">
    <citation type="submission" date="2025-08" db="UniProtKB">
        <authorList>
            <consortium name="RefSeq"/>
        </authorList>
    </citation>
    <scope>IDENTIFICATION</scope>
    <source>
        <tissue evidence="1">Whole insect</tissue>
    </source>
</reference>
<name>A0A6P7F4J5_DIAVI</name>
<dbReference type="RefSeq" id="XP_028130614.1">
    <property type="nucleotide sequence ID" value="XM_028274813.1"/>
</dbReference>
<accession>A0A6P7F4J5</accession>
<organism evidence="1">
    <name type="scientific">Diabrotica virgifera virgifera</name>
    <name type="common">western corn rootworm</name>
    <dbReference type="NCBI Taxonomy" id="50390"/>
    <lineage>
        <taxon>Eukaryota</taxon>
        <taxon>Metazoa</taxon>
        <taxon>Ecdysozoa</taxon>
        <taxon>Arthropoda</taxon>
        <taxon>Hexapoda</taxon>
        <taxon>Insecta</taxon>
        <taxon>Pterygota</taxon>
        <taxon>Neoptera</taxon>
        <taxon>Endopterygota</taxon>
        <taxon>Coleoptera</taxon>
        <taxon>Polyphaga</taxon>
        <taxon>Cucujiformia</taxon>
        <taxon>Chrysomeloidea</taxon>
        <taxon>Chrysomelidae</taxon>
        <taxon>Galerucinae</taxon>
        <taxon>Diabroticina</taxon>
        <taxon>Diabroticites</taxon>
        <taxon>Diabrotica</taxon>
    </lineage>
</organism>
<dbReference type="AlphaFoldDB" id="A0A6P7F4J5"/>
<protein>
    <submittedName>
        <fullName evidence="1">Uncharacterized protein LOC114326444</fullName>
    </submittedName>
</protein>
<proteinExistence type="predicted"/>
<evidence type="ECO:0000313" key="1">
    <source>
        <dbReference type="RefSeq" id="XP_028130614.1"/>
    </source>
</evidence>